<feature type="domain" description="C3H1-type" evidence="8">
    <location>
        <begin position="389"/>
        <end position="417"/>
    </location>
</feature>
<protein>
    <recommendedName>
        <fullName evidence="8">C3H1-type domain-containing protein</fullName>
    </recommendedName>
</protein>
<feature type="coiled-coil region" evidence="6">
    <location>
        <begin position="171"/>
        <end position="198"/>
    </location>
</feature>
<dbReference type="Gene3D" id="4.10.1000.10">
    <property type="entry name" value="Zinc finger, CCCH-type"/>
    <property type="match status" value="2"/>
</dbReference>
<keyword evidence="10" id="KW-1185">Reference proteome</keyword>
<keyword evidence="4 5" id="KW-0862">Zinc</keyword>
<feature type="domain" description="C3H1-type" evidence="8">
    <location>
        <begin position="351"/>
        <end position="379"/>
    </location>
</feature>
<evidence type="ECO:0000256" key="7">
    <source>
        <dbReference type="SAM" id="MobiDB-lite"/>
    </source>
</evidence>
<feature type="zinc finger region" description="C3H1-type" evidence="5">
    <location>
        <begin position="389"/>
        <end position="417"/>
    </location>
</feature>
<organism evidence="9 10">
    <name type="scientific">Zingiber officinale</name>
    <name type="common">Ginger</name>
    <name type="synonym">Amomum zingiber</name>
    <dbReference type="NCBI Taxonomy" id="94328"/>
    <lineage>
        <taxon>Eukaryota</taxon>
        <taxon>Viridiplantae</taxon>
        <taxon>Streptophyta</taxon>
        <taxon>Embryophyta</taxon>
        <taxon>Tracheophyta</taxon>
        <taxon>Spermatophyta</taxon>
        <taxon>Magnoliopsida</taxon>
        <taxon>Liliopsida</taxon>
        <taxon>Zingiberales</taxon>
        <taxon>Zingiberaceae</taxon>
        <taxon>Zingiber</taxon>
    </lineage>
</organism>
<evidence type="ECO:0000313" key="9">
    <source>
        <dbReference type="EMBL" id="KAG6473469.1"/>
    </source>
</evidence>
<feature type="compositionally biased region" description="Low complexity" evidence="7">
    <location>
        <begin position="288"/>
        <end position="302"/>
    </location>
</feature>
<evidence type="ECO:0000256" key="4">
    <source>
        <dbReference type="ARBA" id="ARBA00022833"/>
    </source>
</evidence>
<dbReference type="PANTHER" id="PTHR12547:SF162">
    <property type="entry name" value="ZINC FINGER CCCH DOMAIN-CONTAINING PROTEIN 15"/>
    <property type="match status" value="1"/>
</dbReference>
<dbReference type="EMBL" id="JACMSC010000019">
    <property type="protein sequence ID" value="KAG6473469.1"/>
    <property type="molecule type" value="Genomic_DNA"/>
</dbReference>
<dbReference type="GO" id="GO:0003729">
    <property type="term" value="F:mRNA binding"/>
    <property type="evidence" value="ECO:0007669"/>
    <property type="project" value="InterPro"/>
</dbReference>
<comment type="caution">
    <text evidence="9">The sequence shown here is derived from an EMBL/GenBank/DDBJ whole genome shotgun (WGS) entry which is preliminary data.</text>
</comment>
<sequence length="429" mass="46948">MVYGECGHRRLNREKGSETRVSMTPASETEETTTGERRDPTRKCLAVGSHARARGLMQHELASSSNGDCLGSSSASAPFSFSDRQSLPPSYLKGDGNLSCPYSMLSSLEDTNSHLDPLLPASGSVSIFPSQISFDNPEESASGNEDRFYLSRLALQYQQMIERYDICFSHLRDATNEVKSLLQENASLRAANEELARRLGLFVGKHSGGRASASADAALAEEFRRFGLAEQPIPGESPTSVLAFQASVGGGGQNWFARPPVAEKQVSLPKSISIRSSGYLRLNQAGGSSSSSNRNCRFRTSNTSMVPSQQSMYVDEGNNKKKAEKGGENQEGGEGSGSSGSLELEVYHQGMFKTELCNKWEESGLCPYGGHCQFAHGIAELRPVLRHPRYKTELCRMVLFGDACPYGHRCHFRHSLSPADHHRVLRRPN</sequence>
<dbReference type="Pfam" id="PF00642">
    <property type="entry name" value="zf-CCCH"/>
    <property type="match status" value="1"/>
</dbReference>
<keyword evidence="2" id="KW-0677">Repeat</keyword>
<dbReference type="PROSITE" id="PS50103">
    <property type="entry name" value="ZF_C3H1"/>
    <property type="match status" value="2"/>
</dbReference>
<evidence type="ECO:0000259" key="8">
    <source>
        <dbReference type="PROSITE" id="PS50103"/>
    </source>
</evidence>
<proteinExistence type="predicted"/>
<evidence type="ECO:0000256" key="3">
    <source>
        <dbReference type="ARBA" id="ARBA00022771"/>
    </source>
</evidence>
<dbReference type="PANTHER" id="PTHR12547">
    <property type="entry name" value="CCCH ZINC FINGER/TIS11-RELATED"/>
    <property type="match status" value="1"/>
</dbReference>
<keyword evidence="3 5" id="KW-0863">Zinc-finger</keyword>
<feature type="compositionally biased region" description="Basic and acidic residues" evidence="7">
    <location>
        <begin position="317"/>
        <end position="328"/>
    </location>
</feature>
<dbReference type="Proteomes" id="UP000734854">
    <property type="component" value="Unassembled WGS sequence"/>
</dbReference>
<feature type="zinc finger region" description="C3H1-type" evidence="5">
    <location>
        <begin position="351"/>
        <end position="379"/>
    </location>
</feature>
<dbReference type="InterPro" id="IPR000571">
    <property type="entry name" value="Znf_CCCH"/>
</dbReference>
<dbReference type="InterPro" id="IPR036855">
    <property type="entry name" value="Znf_CCCH_sf"/>
</dbReference>
<gene>
    <name evidence="9" type="ORF">ZIOFF_067385</name>
</gene>
<evidence type="ECO:0000256" key="6">
    <source>
        <dbReference type="SAM" id="Coils"/>
    </source>
</evidence>
<accession>A0A8J5CDR1</accession>
<evidence type="ECO:0000313" key="10">
    <source>
        <dbReference type="Proteomes" id="UP000734854"/>
    </source>
</evidence>
<reference evidence="9 10" key="1">
    <citation type="submission" date="2020-08" db="EMBL/GenBank/DDBJ databases">
        <title>Plant Genome Project.</title>
        <authorList>
            <person name="Zhang R.-G."/>
        </authorList>
    </citation>
    <scope>NUCLEOTIDE SEQUENCE [LARGE SCALE GENOMIC DNA]</scope>
    <source>
        <tissue evidence="9">Rhizome</tissue>
    </source>
</reference>
<dbReference type="GO" id="GO:0008270">
    <property type="term" value="F:zinc ion binding"/>
    <property type="evidence" value="ECO:0007669"/>
    <property type="project" value="UniProtKB-KW"/>
</dbReference>
<feature type="region of interest" description="Disordered" evidence="7">
    <location>
        <begin position="307"/>
        <end position="340"/>
    </location>
</feature>
<evidence type="ECO:0000256" key="2">
    <source>
        <dbReference type="ARBA" id="ARBA00022737"/>
    </source>
</evidence>
<dbReference type="FunFam" id="4.10.1000.10:FF:000002">
    <property type="entry name" value="Zinc finger protein 36, C3H1 type-like 1"/>
    <property type="match status" value="1"/>
</dbReference>
<feature type="region of interest" description="Disordered" evidence="7">
    <location>
        <begin position="1"/>
        <end position="41"/>
    </location>
</feature>
<evidence type="ECO:0000256" key="5">
    <source>
        <dbReference type="PROSITE-ProRule" id="PRU00723"/>
    </source>
</evidence>
<keyword evidence="1 5" id="KW-0479">Metal-binding</keyword>
<dbReference type="SUPFAM" id="SSF90229">
    <property type="entry name" value="CCCH zinc finger"/>
    <property type="match status" value="2"/>
</dbReference>
<feature type="compositionally biased region" description="Gly residues" evidence="7">
    <location>
        <begin position="329"/>
        <end position="338"/>
    </location>
</feature>
<feature type="region of interest" description="Disordered" evidence="7">
    <location>
        <begin position="283"/>
        <end position="302"/>
    </location>
</feature>
<keyword evidence="6" id="KW-0175">Coiled coil</keyword>
<name>A0A8J5CDR1_ZINOF</name>
<dbReference type="InterPro" id="IPR045877">
    <property type="entry name" value="ZFP36-like"/>
</dbReference>
<dbReference type="AlphaFoldDB" id="A0A8J5CDR1"/>
<dbReference type="SMART" id="SM00356">
    <property type="entry name" value="ZnF_C3H1"/>
    <property type="match status" value="2"/>
</dbReference>
<dbReference type="FunFam" id="4.10.1000.10:FF:000001">
    <property type="entry name" value="zinc finger CCCH domain-containing protein 15-like"/>
    <property type="match status" value="1"/>
</dbReference>
<evidence type="ECO:0000256" key="1">
    <source>
        <dbReference type="ARBA" id="ARBA00022723"/>
    </source>
</evidence>